<evidence type="ECO:0000313" key="2">
    <source>
        <dbReference type="Proteomes" id="UP000501690"/>
    </source>
</evidence>
<dbReference type="Proteomes" id="UP000501690">
    <property type="component" value="Linkage Group LG1"/>
</dbReference>
<keyword evidence="2" id="KW-1185">Reference proteome</keyword>
<dbReference type="EMBL" id="CP039345">
    <property type="protein sequence ID" value="QCD79094.1"/>
    <property type="molecule type" value="Genomic_DNA"/>
</dbReference>
<organism evidence="1 2">
    <name type="scientific">Vigna unguiculata</name>
    <name type="common">Cowpea</name>
    <dbReference type="NCBI Taxonomy" id="3917"/>
    <lineage>
        <taxon>Eukaryota</taxon>
        <taxon>Viridiplantae</taxon>
        <taxon>Streptophyta</taxon>
        <taxon>Embryophyta</taxon>
        <taxon>Tracheophyta</taxon>
        <taxon>Spermatophyta</taxon>
        <taxon>Magnoliopsida</taxon>
        <taxon>eudicotyledons</taxon>
        <taxon>Gunneridae</taxon>
        <taxon>Pentapetalae</taxon>
        <taxon>rosids</taxon>
        <taxon>fabids</taxon>
        <taxon>Fabales</taxon>
        <taxon>Fabaceae</taxon>
        <taxon>Papilionoideae</taxon>
        <taxon>50 kb inversion clade</taxon>
        <taxon>NPAAA clade</taxon>
        <taxon>indigoferoid/millettioid clade</taxon>
        <taxon>Phaseoleae</taxon>
        <taxon>Vigna</taxon>
    </lineage>
</organism>
<dbReference type="AlphaFoldDB" id="A0A4D6KYU2"/>
<protein>
    <submittedName>
        <fullName evidence="1">Uncharacterized protein</fullName>
    </submittedName>
</protein>
<reference evidence="1 2" key="1">
    <citation type="submission" date="2019-04" db="EMBL/GenBank/DDBJ databases">
        <title>An improved genome assembly and genetic linkage map for asparagus bean, Vigna unguiculata ssp. sesquipedialis.</title>
        <authorList>
            <person name="Xia Q."/>
            <person name="Zhang R."/>
            <person name="Dong Y."/>
        </authorList>
    </citation>
    <scope>NUCLEOTIDE SEQUENCE [LARGE SCALE GENOMIC DNA]</scope>
    <source>
        <tissue evidence="1">Leaf</tissue>
    </source>
</reference>
<accession>A0A4D6KYU2</accession>
<gene>
    <name evidence="1" type="ORF">DEO72_LG1g2732</name>
</gene>
<evidence type="ECO:0000313" key="1">
    <source>
        <dbReference type="EMBL" id="QCD79094.1"/>
    </source>
</evidence>
<proteinExistence type="predicted"/>
<sequence length="135" mass="14561">MGLSTVKRHRKALSMVVVGGLRDNGVALKVLCRLRGGVCGCTNEARGGLLLFSNVFDEHDGAVGARLLKVCDGISDEAPTNANKLQHGRDIVVVCQWCRKLPRVSGGEDDDVSHPDWSTSVDKDYATCHILVGKF</sequence>
<name>A0A4D6KYU2_VIGUN</name>